<gene>
    <name evidence="2" type="ORF">H6P81_005430</name>
</gene>
<sequence>MTVPRKDGIGCCDKKEVLVSVYVERPRPRSAPGRRRHIHHRRYDYLRLGDERPSYYRGGQGYDRKAELLLYSRRLREAARSRSVAPAPAPRDQYRNSVPKNPERIAKIVSAKGKQPGTCFGDWKRLLVPSFVRSYLVGYKQRSSKRRRRKKKKEIRKTGSNSDEMSAAVVSSNKKEVGIRVEARLQASEAEVIIRFLNSEKPG</sequence>
<evidence type="ECO:0000256" key="1">
    <source>
        <dbReference type="SAM" id="MobiDB-lite"/>
    </source>
</evidence>
<comment type="caution">
    <text evidence="2">The sequence shown here is derived from an EMBL/GenBank/DDBJ whole genome shotgun (WGS) entry which is preliminary data.</text>
</comment>
<feature type="compositionally biased region" description="Basic residues" evidence="1">
    <location>
        <begin position="142"/>
        <end position="155"/>
    </location>
</feature>
<organism evidence="2 3">
    <name type="scientific">Aristolochia fimbriata</name>
    <name type="common">White veined hardy Dutchman's pipe vine</name>
    <dbReference type="NCBI Taxonomy" id="158543"/>
    <lineage>
        <taxon>Eukaryota</taxon>
        <taxon>Viridiplantae</taxon>
        <taxon>Streptophyta</taxon>
        <taxon>Embryophyta</taxon>
        <taxon>Tracheophyta</taxon>
        <taxon>Spermatophyta</taxon>
        <taxon>Magnoliopsida</taxon>
        <taxon>Magnoliidae</taxon>
        <taxon>Piperales</taxon>
        <taxon>Aristolochiaceae</taxon>
        <taxon>Aristolochia</taxon>
    </lineage>
</organism>
<accession>A0AAV7EVJ1</accession>
<dbReference type="AlphaFoldDB" id="A0AAV7EVJ1"/>
<keyword evidence="3" id="KW-1185">Reference proteome</keyword>
<reference evidence="2 3" key="1">
    <citation type="submission" date="2021-07" db="EMBL/GenBank/DDBJ databases">
        <title>The Aristolochia fimbriata genome: insights into angiosperm evolution, floral development and chemical biosynthesis.</title>
        <authorList>
            <person name="Jiao Y."/>
        </authorList>
    </citation>
    <scope>NUCLEOTIDE SEQUENCE [LARGE SCALE GENOMIC DNA]</scope>
    <source>
        <strain evidence="2">IBCAS-2021</strain>
        <tissue evidence="2">Leaf</tissue>
    </source>
</reference>
<protein>
    <submittedName>
        <fullName evidence="2">Uncharacterized protein</fullName>
    </submittedName>
</protein>
<dbReference type="EMBL" id="JAINDJ010000003">
    <property type="protein sequence ID" value="KAG9452526.1"/>
    <property type="molecule type" value="Genomic_DNA"/>
</dbReference>
<feature type="compositionally biased region" description="Polar residues" evidence="1">
    <location>
        <begin position="158"/>
        <end position="171"/>
    </location>
</feature>
<evidence type="ECO:0000313" key="3">
    <source>
        <dbReference type="Proteomes" id="UP000825729"/>
    </source>
</evidence>
<proteinExistence type="predicted"/>
<name>A0AAV7EVJ1_ARIFI</name>
<dbReference type="Proteomes" id="UP000825729">
    <property type="component" value="Unassembled WGS sequence"/>
</dbReference>
<evidence type="ECO:0000313" key="2">
    <source>
        <dbReference type="EMBL" id="KAG9452526.1"/>
    </source>
</evidence>
<feature type="region of interest" description="Disordered" evidence="1">
    <location>
        <begin position="142"/>
        <end position="171"/>
    </location>
</feature>